<gene>
    <name evidence="1" type="ORF">METZ01_LOCUS234749</name>
</gene>
<sequence>CRKDWLSPKRCMSPPVHPGTVIFRFTF</sequence>
<accession>A0A382H436</accession>
<feature type="non-terminal residue" evidence="1">
    <location>
        <position position="27"/>
    </location>
</feature>
<dbReference type="AlphaFoldDB" id="A0A382H436"/>
<dbReference type="EMBL" id="UINC01058988">
    <property type="protein sequence ID" value="SVB81895.1"/>
    <property type="molecule type" value="Genomic_DNA"/>
</dbReference>
<name>A0A382H436_9ZZZZ</name>
<protein>
    <submittedName>
        <fullName evidence="1">Uncharacterized protein</fullName>
    </submittedName>
</protein>
<evidence type="ECO:0000313" key="1">
    <source>
        <dbReference type="EMBL" id="SVB81895.1"/>
    </source>
</evidence>
<proteinExistence type="predicted"/>
<reference evidence="1" key="1">
    <citation type="submission" date="2018-05" db="EMBL/GenBank/DDBJ databases">
        <authorList>
            <person name="Lanie J.A."/>
            <person name="Ng W.-L."/>
            <person name="Kazmierczak K.M."/>
            <person name="Andrzejewski T.M."/>
            <person name="Davidsen T.M."/>
            <person name="Wayne K.J."/>
            <person name="Tettelin H."/>
            <person name="Glass J.I."/>
            <person name="Rusch D."/>
            <person name="Podicherti R."/>
            <person name="Tsui H.-C.T."/>
            <person name="Winkler M.E."/>
        </authorList>
    </citation>
    <scope>NUCLEOTIDE SEQUENCE</scope>
</reference>
<organism evidence="1">
    <name type="scientific">marine metagenome</name>
    <dbReference type="NCBI Taxonomy" id="408172"/>
    <lineage>
        <taxon>unclassified sequences</taxon>
        <taxon>metagenomes</taxon>
        <taxon>ecological metagenomes</taxon>
    </lineage>
</organism>
<feature type="non-terminal residue" evidence="1">
    <location>
        <position position="1"/>
    </location>
</feature>